<dbReference type="Proteomes" id="UP000623842">
    <property type="component" value="Unassembled WGS sequence"/>
</dbReference>
<organism evidence="2 3">
    <name type="scientific">Thalassotalea marina</name>
    <dbReference type="NCBI Taxonomy" id="1673741"/>
    <lineage>
        <taxon>Bacteria</taxon>
        <taxon>Pseudomonadati</taxon>
        <taxon>Pseudomonadota</taxon>
        <taxon>Gammaproteobacteria</taxon>
        <taxon>Alteromonadales</taxon>
        <taxon>Colwelliaceae</taxon>
        <taxon>Thalassotalea</taxon>
    </lineage>
</organism>
<dbReference type="InterPro" id="IPR019198">
    <property type="entry name" value="Beta_propeller_containing"/>
</dbReference>
<dbReference type="RefSeq" id="WP_189767247.1">
    <property type="nucleotide sequence ID" value="NZ_BNCK01000001.1"/>
</dbReference>
<evidence type="ECO:0000256" key="1">
    <source>
        <dbReference type="SAM" id="SignalP"/>
    </source>
</evidence>
<gene>
    <name evidence="2" type="ORF">GCM10017161_06310</name>
</gene>
<feature type="signal peptide" evidence="1">
    <location>
        <begin position="1"/>
        <end position="19"/>
    </location>
</feature>
<evidence type="ECO:0000313" key="2">
    <source>
        <dbReference type="EMBL" id="GHF81604.1"/>
    </source>
</evidence>
<evidence type="ECO:0000313" key="3">
    <source>
        <dbReference type="Proteomes" id="UP000623842"/>
    </source>
</evidence>
<dbReference type="Pfam" id="PF09826">
    <property type="entry name" value="Beta_propel"/>
    <property type="match status" value="1"/>
</dbReference>
<reference evidence="2" key="1">
    <citation type="journal article" date="2014" name="Int. J. Syst. Evol. Microbiol.">
        <title>Complete genome sequence of Corynebacterium casei LMG S-19264T (=DSM 44701T), isolated from a smear-ripened cheese.</title>
        <authorList>
            <consortium name="US DOE Joint Genome Institute (JGI-PGF)"/>
            <person name="Walter F."/>
            <person name="Albersmeier A."/>
            <person name="Kalinowski J."/>
            <person name="Ruckert C."/>
        </authorList>
    </citation>
    <scope>NUCLEOTIDE SEQUENCE</scope>
    <source>
        <strain evidence="2">KCTC 42731</strain>
    </source>
</reference>
<dbReference type="SUPFAM" id="SSF75011">
    <property type="entry name" value="3-carboxy-cis,cis-mucoante lactonizing enzyme"/>
    <property type="match status" value="1"/>
</dbReference>
<dbReference type="AlphaFoldDB" id="A0A919EHR3"/>
<keyword evidence="3" id="KW-1185">Reference proteome</keyword>
<dbReference type="PROSITE" id="PS51257">
    <property type="entry name" value="PROKAR_LIPOPROTEIN"/>
    <property type="match status" value="1"/>
</dbReference>
<accession>A0A919EHR3</accession>
<name>A0A919EHR3_9GAMM</name>
<evidence type="ECO:0008006" key="4">
    <source>
        <dbReference type="Google" id="ProtNLM"/>
    </source>
</evidence>
<feature type="chain" id="PRO_5036919229" description="Beta-propeller domain-containing protein" evidence="1">
    <location>
        <begin position="20"/>
        <end position="683"/>
    </location>
</feature>
<keyword evidence="1" id="KW-0732">Signal</keyword>
<dbReference type="EMBL" id="BNCK01000001">
    <property type="protein sequence ID" value="GHF81604.1"/>
    <property type="molecule type" value="Genomic_DNA"/>
</dbReference>
<comment type="caution">
    <text evidence="2">The sequence shown here is derived from an EMBL/GenBank/DDBJ whole genome shotgun (WGS) entry which is preliminary data.</text>
</comment>
<sequence length="683" mass="76075">MFKYKGVVPLLLVTLTACGGSSSSEKSPVGYQPVDALPPLNAMSVPTGALNKASSSAFERHLKQGVFLRAHEQYRINFGDTNEQTNAQTRGSFSTTNLQEQGVDEADRIKYDGQYLFITQENHGVGIFEGDGKTQANTYIRVLERDTSGAMAEVNRLVVNEEATSINGIYLHQDKLAVLSDIYSYDYGLGEIAFFPTNNTFNLSLLDVTNPASTNEILSFTIDGAVIDSRRINNTLYIVSSYRASMEGIVYSDQQQEKINQYNRIMQTDISELLPSYTDSDGTVHPLVSAADCLISEDATEKDGFDGLVTITAIDLSNPQNMKSSCINSQVQGLYASSNSLYLYGTDYQIEQEIVSETSTIHKFTLTESDANYRASGTLDGRFNWQLSNLRFSESGDYLRVVTTSGNRQEGFTHRLNVLKEAVGQLAVVAQLPNEEHSTPIGKVEKDGIVYEDIEAVRFFGDKAYIVTFLNSDPLYVLDLENPLSPFMMGALEVPGYSAYLHPISDQLLLGVGQNVNPGILTGGGTDNAEPSPIIEGAKVSLFDVSNLAQPKEIRSIVFEGAYTPIEFDYHALSYLKMADYTTRFAVPIERWKTETRVGDDEQKYDVWYTENQLAILEVTGITNDSDLRDVGYIKAREDDSEIMFGQGWQDRSIFHDQHIYYIHGENVWHSMWPDLTEYSGPY</sequence>
<protein>
    <recommendedName>
        <fullName evidence="4">Beta-propeller domain-containing protein</fullName>
    </recommendedName>
</protein>
<proteinExistence type="predicted"/>
<reference evidence="2" key="2">
    <citation type="submission" date="2020-09" db="EMBL/GenBank/DDBJ databases">
        <authorList>
            <person name="Sun Q."/>
            <person name="Kim S."/>
        </authorList>
    </citation>
    <scope>NUCLEOTIDE SEQUENCE</scope>
    <source>
        <strain evidence="2">KCTC 42731</strain>
    </source>
</reference>